<evidence type="ECO:0000256" key="5">
    <source>
        <dbReference type="ARBA" id="ARBA00022729"/>
    </source>
</evidence>
<dbReference type="InterPro" id="IPR039391">
    <property type="entry name" value="Phytocyanin-like"/>
</dbReference>
<evidence type="ECO:0000256" key="8">
    <source>
        <dbReference type="ARBA" id="ARBA00023008"/>
    </source>
</evidence>
<protein>
    <recommendedName>
        <fullName evidence="14">Phytocyanin domain-containing protein</fullName>
    </recommendedName>
</protein>
<evidence type="ECO:0000256" key="4">
    <source>
        <dbReference type="ARBA" id="ARBA00022723"/>
    </source>
</evidence>
<feature type="region of interest" description="Disordered" evidence="12">
    <location>
        <begin position="127"/>
        <end position="164"/>
    </location>
</feature>
<evidence type="ECO:0000256" key="12">
    <source>
        <dbReference type="SAM" id="MobiDB-lite"/>
    </source>
</evidence>
<evidence type="ECO:0000313" key="15">
    <source>
        <dbReference type="EMBL" id="KAF7138522.1"/>
    </source>
</evidence>
<dbReference type="GO" id="GO:0005886">
    <property type="term" value="C:plasma membrane"/>
    <property type="evidence" value="ECO:0007669"/>
    <property type="project" value="TreeGrafter"/>
</dbReference>
<keyword evidence="9" id="KW-0472">Membrane</keyword>
<organism evidence="15 16">
    <name type="scientific">Rhododendron simsii</name>
    <name type="common">Sims's rhododendron</name>
    <dbReference type="NCBI Taxonomy" id="118357"/>
    <lineage>
        <taxon>Eukaryota</taxon>
        <taxon>Viridiplantae</taxon>
        <taxon>Streptophyta</taxon>
        <taxon>Embryophyta</taxon>
        <taxon>Tracheophyta</taxon>
        <taxon>Spermatophyta</taxon>
        <taxon>Magnoliopsida</taxon>
        <taxon>eudicotyledons</taxon>
        <taxon>Gunneridae</taxon>
        <taxon>Pentapetalae</taxon>
        <taxon>asterids</taxon>
        <taxon>Ericales</taxon>
        <taxon>Ericaceae</taxon>
        <taxon>Ericoideae</taxon>
        <taxon>Rhodoreae</taxon>
        <taxon>Rhododendron</taxon>
    </lineage>
</organism>
<reference evidence="15" key="1">
    <citation type="submission" date="2019-11" db="EMBL/GenBank/DDBJ databases">
        <authorList>
            <person name="Liu Y."/>
            <person name="Hou J."/>
            <person name="Li T.-Q."/>
            <person name="Guan C.-H."/>
            <person name="Wu X."/>
            <person name="Wu H.-Z."/>
            <person name="Ling F."/>
            <person name="Zhang R."/>
            <person name="Shi X.-G."/>
            <person name="Ren J.-P."/>
            <person name="Chen E.-F."/>
            <person name="Sun J.-M."/>
        </authorList>
    </citation>
    <scope>NUCLEOTIDE SEQUENCE</scope>
    <source>
        <strain evidence="15">Adult_tree_wgs_1</strain>
        <tissue evidence="15">Leaves</tissue>
    </source>
</reference>
<evidence type="ECO:0000256" key="6">
    <source>
        <dbReference type="ARBA" id="ARBA00022982"/>
    </source>
</evidence>
<keyword evidence="5 13" id="KW-0732">Signal</keyword>
<name>A0A834GRS3_RHOSS</name>
<dbReference type="PANTHER" id="PTHR33021:SF408">
    <property type="entry name" value="PHYTOCYANIN DOMAIN-CONTAINING PROTEIN"/>
    <property type="match status" value="1"/>
</dbReference>
<dbReference type="InterPro" id="IPR008972">
    <property type="entry name" value="Cupredoxin"/>
</dbReference>
<dbReference type="PANTHER" id="PTHR33021">
    <property type="entry name" value="BLUE COPPER PROTEIN"/>
    <property type="match status" value="1"/>
</dbReference>
<dbReference type="EMBL" id="WJXA01000007">
    <property type="protein sequence ID" value="KAF7138522.1"/>
    <property type="molecule type" value="Genomic_DNA"/>
</dbReference>
<dbReference type="Pfam" id="PF02298">
    <property type="entry name" value="Cu_bind_like"/>
    <property type="match status" value="1"/>
</dbReference>
<dbReference type="AlphaFoldDB" id="A0A834GRS3"/>
<evidence type="ECO:0000256" key="7">
    <source>
        <dbReference type="ARBA" id="ARBA00022989"/>
    </source>
</evidence>
<dbReference type="Proteomes" id="UP000626092">
    <property type="component" value="Unassembled WGS sequence"/>
</dbReference>
<evidence type="ECO:0000256" key="13">
    <source>
        <dbReference type="SAM" id="SignalP"/>
    </source>
</evidence>
<evidence type="ECO:0000256" key="10">
    <source>
        <dbReference type="ARBA" id="ARBA00023157"/>
    </source>
</evidence>
<comment type="caution">
    <text evidence="15">The sequence shown here is derived from an EMBL/GenBank/DDBJ whole genome shotgun (WGS) entry which is preliminary data.</text>
</comment>
<dbReference type="GO" id="GO:0009055">
    <property type="term" value="F:electron transfer activity"/>
    <property type="evidence" value="ECO:0007669"/>
    <property type="project" value="InterPro"/>
</dbReference>
<gene>
    <name evidence="15" type="ORF">RHSIM_Rhsim07G0097700</name>
</gene>
<accession>A0A834GRS3</accession>
<feature type="domain" description="Phytocyanin" evidence="14">
    <location>
        <begin position="23"/>
        <end position="122"/>
    </location>
</feature>
<feature type="signal peptide" evidence="13">
    <location>
        <begin position="1"/>
        <end position="22"/>
    </location>
</feature>
<comment type="subcellular location">
    <subcellularLocation>
        <location evidence="1">Membrane</location>
        <topology evidence="1">Single-pass type I membrane protein</topology>
    </subcellularLocation>
</comment>
<evidence type="ECO:0000256" key="11">
    <source>
        <dbReference type="ARBA" id="ARBA00023180"/>
    </source>
</evidence>
<feature type="chain" id="PRO_5032434160" description="Phytocyanin domain-containing protein" evidence="13">
    <location>
        <begin position="23"/>
        <end position="191"/>
    </location>
</feature>
<proteinExistence type="predicted"/>
<keyword evidence="16" id="KW-1185">Reference proteome</keyword>
<dbReference type="Gene3D" id="2.60.40.420">
    <property type="entry name" value="Cupredoxins - blue copper proteins"/>
    <property type="match status" value="1"/>
</dbReference>
<keyword evidence="4" id="KW-0479">Metal-binding</keyword>
<keyword evidence="10" id="KW-1015">Disulfide bond</keyword>
<dbReference type="PROSITE" id="PS51485">
    <property type="entry name" value="PHYTOCYANIN"/>
    <property type="match status" value="1"/>
</dbReference>
<evidence type="ECO:0000313" key="16">
    <source>
        <dbReference type="Proteomes" id="UP000626092"/>
    </source>
</evidence>
<dbReference type="GO" id="GO:0009610">
    <property type="term" value="P:response to symbiotic fungus"/>
    <property type="evidence" value="ECO:0007669"/>
    <property type="project" value="UniProtKB-ARBA"/>
</dbReference>
<evidence type="ECO:0000256" key="2">
    <source>
        <dbReference type="ARBA" id="ARBA00022448"/>
    </source>
</evidence>
<dbReference type="FunFam" id="2.60.40.420:FF:000067">
    <property type="entry name" value="Cupredoxin superfamily protein"/>
    <property type="match status" value="1"/>
</dbReference>
<evidence type="ECO:0000259" key="14">
    <source>
        <dbReference type="PROSITE" id="PS51485"/>
    </source>
</evidence>
<sequence>MASVNILVALAIFVVAFPSTSATKFVVGDAQGWNLGVDYGTWASGKTFVVGDTLVFNYTQGVHNVVIVNEINYQQCTVPTGAVPLTSGDDVITLATSGSQWYICGFPEHCPSGMKLAITVSPAGSASPVGSPSSTSGATAPTPSAIGSPPPPPPPAGTTAPPPSSAAGIAFSRCHAWFVGALSIPMIMIMA</sequence>
<keyword evidence="7" id="KW-1133">Transmembrane helix</keyword>
<dbReference type="OrthoDB" id="687943at2759"/>
<keyword evidence="2" id="KW-0813">Transport</keyword>
<evidence type="ECO:0000256" key="1">
    <source>
        <dbReference type="ARBA" id="ARBA00004479"/>
    </source>
</evidence>
<keyword evidence="6" id="KW-0249">Electron transport</keyword>
<dbReference type="SUPFAM" id="SSF49503">
    <property type="entry name" value="Cupredoxins"/>
    <property type="match status" value="1"/>
</dbReference>
<feature type="compositionally biased region" description="Pro residues" evidence="12">
    <location>
        <begin position="148"/>
        <end position="164"/>
    </location>
</feature>
<evidence type="ECO:0000256" key="3">
    <source>
        <dbReference type="ARBA" id="ARBA00022692"/>
    </source>
</evidence>
<keyword evidence="3" id="KW-0812">Transmembrane</keyword>
<dbReference type="InterPro" id="IPR003245">
    <property type="entry name" value="Phytocyanin_dom"/>
</dbReference>
<dbReference type="GO" id="GO:0046872">
    <property type="term" value="F:metal ion binding"/>
    <property type="evidence" value="ECO:0007669"/>
    <property type="project" value="UniProtKB-KW"/>
</dbReference>
<feature type="compositionally biased region" description="Low complexity" evidence="12">
    <location>
        <begin position="127"/>
        <end position="147"/>
    </location>
</feature>
<keyword evidence="8" id="KW-0186">Copper</keyword>
<evidence type="ECO:0000256" key="9">
    <source>
        <dbReference type="ARBA" id="ARBA00023136"/>
    </source>
</evidence>
<keyword evidence="11" id="KW-0325">Glycoprotein</keyword>
<dbReference type="CDD" id="cd04216">
    <property type="entry name" value="Phytocyanin"/>
    <property type="match status" value="1"/>
</dbReference>